<comment type="caution">
    <text evidence="1">The sequence shown here is derived from an EMBL/GenBank/DDBJ whole genome shotgun (WGS) entry which is preliminary data.</text>
</comment>
<feature type="non-terminal residue" evidence="1">
    <location>
        <position position="1"/>
    </location>
</feature>
<reference evidence="1" key="1">
    <citation type="journal article" date="2015" name="Nature">
        <title>Complex archaea that bridge the gap between prokaryotes and eukaryotes.</title>
        <authorList>
            <person name="Spang A."/>
            <person name="Saw J.H."/>
            <person name="Jorgensen S.L."/>
            <person name="Zaremba-Niedzwiedzka K."/>
            <person name="Martijn J."/>
            <person name="Lind A.E."/>
            <person name="van Eijk R."/>
            <person name="Schleper C."/>
            <person name="Guy L."/>
            <person name="Ettema T.J."/>
        </authorList>
    </citation>
    <scope>NUCLEOTIDE SEQUENCE</scope>
</reference>
<name>A0A0F9F3U5_9ZZZZ</name>
<protein>
    <submittedName>
        <fullName evidence="1">Uncharacterized protein</fullName>
    </submittedName>
</protein>
<dbReference type="AlphaFoldDB" id="A0A0F9F3U5"/>
<organism evidence="1">
    <name type="scientific">marine sediment metagenome</name>
    <dbReference type="NCBI Taxonomy" id="412755"/>
    <lineage>
        <taxon>unclassified sequences</taxon>
        <taxon>metagenomes</taxon>
        <taxon>ecological metagenomes</taxon>
    </lineage>
</organism>
<evidence type="ECO:0000313" key="1">
    <source>
        <dbReference type="EMBL" id="KKL80948.1"/>
    </source>
</evidence>
<dbReference type="EMBL" id="LAZR01022705">
    <property type="protein sequence ID" value="KKL80948.1"/>
    <property type="molecule type" value="Genomic_DNA"/>
</dbReference>
<gene>
    <name evidence="1" type="ORF">LCGC14_1999680</name>
</gene>
<sequence length="67" mass="8186">YNNYYSQRYVLLKATEKNLEIEDNTPGIVTRKEDLFYYEDANYRIYFQIVEAMDPISVEYYKLLKNI</sequence>
<accession>A0A0F9F3U5</accession>
<proteinExistence type="predicted"/>